<feature type="compositionally biased region" description="Basic and acidic residues" evidence="1">
    <location>
        <begin position="113"/>
        <end position="122"/>
    </location>
</feature>
<evidence type="ECO:0000313" key="2">
    <source>
        <dbReference type="EMBL" id="GMH29686.1"/>
    </source>
</evidence>
<organism evidence="2 3">
    <name type="scientific">Nepenthes gracilis</name>
    <name type="common">Slender pitcher plant</name>
    <dbReference type="NCBI Taxonomy" id="150966"/>
    <lineage>
        <taxon>Eukaryota</taxon>
        <taxon>Viridiplantae</taxon>
        <taxon>Streptophyta</taxon>
        <taxon>Embryophyta</taxon>
        <taxon>Tracheophyta</taxon>
        <taxon>Spermatophyta</taxon>
        <taxon>Magnoliopsida</taxon>
        <taxon>eudicotyledons</taxon>
        <taxon>Gunneridae</taxon>
        <taxon>Pentapetalae</taxon>
        <taxon>Caryophyllales</taxon>
        <taxon>Nepenthaceae</taxon>
        <taxon>Nepenthes</taxon>
    </lineage>
</organism>
<reference evidence="2" key="1">
    <citation type="submission" date="2023-05" db="EMBL/GenBank/DDBJ databases">
        <title>Nepenthes gracilis genome sequencing.</title>
        <authorList>
            <person name="Fukushima K."/>
        </authorList>
    </citation>
    <scope>NUCLEOTIDE SEQUENCE</scope>
    <source>
        <strain evidence="2">SING2019-196</strain>
    </source>
</reference>
<dbReference type="Proteomes" id="UP001279734">
    <property type="component" value="Unassembled WGS sequence"/>
</dbReference>
<dbReference type="EMBL" id="BSYO01000036">
    <property type="protein sequence ID" value="GMH29686.1"/>
    <property type="molecule type" value="Genomic_DNA"/>
</dbReference>
<protein>
    <submittedName>
        <fullName evidence="2">Uncharacterized protein</fullName>
    </submittedName>
</protein>
<feature type="region of interest" description="Disordered" evidence="1">
    <location>
        <begin position="1"/>
        <end position="70"/>
    </location>
</feature>
<accession>A0AAD3Y7L3</accession>
<keyword evidence="3" id="KW-1185">Reference proteome</keyword>
<sequence length="155" mass="16937">MPSYPDSNSASPIQDSTNMPSNLSPHQNFSCRNLKSDTTGSTTAHSPRMMIPNSEENPQFKDVNVKSPPAVPPSCRFWETSVFGGGPRQPMMGTPPLAPPSWAVASPINQGESSERQSEIQKPKSKALHWGKVRASSDRAMLWDQLKPASCRSET</sequence>
<evidence type="ECO:0000313" key="3">
    <source>
        <dbReference type="Proteomes" id="UP001279734"/>
    </source>
</evidence>
<comment type="caution">
    <text evidence="2">The sequence shown here is derived from an EMBL/GenBank/DDBJ whole genome shotgun (WGS) entry which is preliminary data.</text>
</comment>
<feature type="compositionally biased region" description="Polar residues" evidence="1">
    <location>
        <begin position="1"/>
        <end position="45"/>
    </location>
</feature>
<feature type="region of interest" description="Disordered" evidence="1">
    <location>
        <begin position="86"/>
        <end position="134"/>
    </location>
</feature>
<name>A0AAD3Y7L3_NEPGR</name>
<evidence type="ECO:0000256" key="1">
    <source>
        <dbReference type="SAM" id="MobiDB-lite"/>
    </source>
</evidence>
<feature type="compositionally biased region" description="Basic residues" evidence="1">
    <location>
        <begin position="123"/>
        <end position="132"/>
    </location>
</feature>
<proteinExistence type="predicted"/>
<gene>
    <name evidence="2" type="ORF">Nepgr_031529</name>
</gene>
<dbReference type="AlphaFoldDB" id="A0AAD3Y7L3"/>